<evidence type="ECO:0000259" key="6">
    <source>
        <dbReference type="Pfam" id="PF04932"/>
    </source>
</evidence>
<dbReference type="Pfam" id="PF04932">
    <property type="entry name" value="Wzy_C"/>
    <property type="match status" value="1"/>
</dbReference>
<keyword evidence="4 5" id="KW-0472">Membrane</keyword>
<feature type="transmembrane region" description="Helical" evidence="5">
    <location>
        <begin position="369"/>
        <end position="388"/>
    </location>
</feature>
<evidence type="ECO:0000313" key="8">
    <source>
        <dbReference type="Proteomes" id="UP000321085"/>
    </source>
</evidence>
<feature type="transmembrane region" description="Helical" evidence="5">
    <location>
        <begin position="340"/>
        <end position="360"/>
    </location>
</feature>
<dbReference type="AlphaFoldDB" id="A0A512BNK9"/>
<organism evidence="7 8">
    <name type="scientific">Microvirga aerophila</name>
    <dbReference type="NCBI Taxonomy" id="670291"/>
    <lineage>
        <taxon>Bacteria</taxon>
        <taxon>Pseudomonadati</taxon>
        <taxon>Pseudomonadota</taxon>
        <taxon>Alphaproteobacteria</taxon>
        <taxon>Hyphomicrobiales</taxon>
        <taxon>Methylobacteriaceae</taxon>
        <taxon>Microvirga</taxon>
    </lineage>
</organism>
<accession>A0A512BNK9</accession>
<comment type="caution">
    <text evidence="7">The sequence shown here is derived from an EMBL/GenBank/DDBJ whole genome shotgun (WGS) entry which is preliminary data.</text>
</comment>
<evidence type="ECO:0000313" key="7">
    <source>
        <dbReference type="EMBL" id="GEO13495.1"/>
    </source>
</evidence>
<keyword evidence="8" id="KW-1185">Reference proteome</keyword>
<keyword evidence="3 5" id="KW-1133">Transmembrane helix</keyword>
<evidence type="ECO:0000256" key="4">
    <source>
        <dbReference type="ARBA" id="ARBA00023136"/>
    </source>
</evidence>
<dbReference type="Proteomes" id="UP000321085">
    <property type="component" value="Unassembled WGS sequence"/>
</dbReference>
<feature type="transmembrane region" description="Helical" evidence="5">
    <location>
        <begin position="198"/>
        <end position="214"/>
    </location>
</feature>
<dbReference type="PANTHER" id="PTHR37422">
    <property type="entry name" value="TEICHURONIC ACID BIOSYNTHESIS PROTEIN TUAE"/>
    <property type="match status" value="1"/>
</dbReference>
<proteinExistence type="predicted"/>
<evidence type="ECO:0000256" key="5">
    <source>
        <dbReference type="SAM" id="Phobius"/>
    </source>
</evidence>
<feature type="transmembrane region" description="Helical" evidence="5">
    <location>
        <begin position="220"/>
        <end position="237"/>
    </location>
</feature>
<dbReference type="OrthoDB" id="8050531at2"/>
<keyword evidence="2 5" id="KW-0812">Transmembrane</keyword>
<dbReference type="InterPro" id="IPR051533">
    <property type="entry name" value="WaaL-like"/>
</dbReference>
<feature type="transmembrane region" description="Helical" evidence="5">
    <location>
        <begin position="77"/>
        <end position="99"/>
    </location>
</feature>
<dbReference type="EMBL" id="BJYU01000011">
    <property type="protein sequence ID" value="GEO13495.1"/>
    <property type="molecule type" value="Genomic_DNA"/>
</dbReference>
<evidence type="ECO:0000256" key="3">
    <source>
        <dbReference type="ARBA" id="ARBA00022989"/>
    </source>
</evidence>
<feature type="transmembrane region" description="Helical" evidence="5">
    <location>
        <begin position="244"/>
        <end position="263"/>
    </location>
</feature>
<comment type="subcellular location">
    <subcellularLocation>
        <location evidence="1">Membrane</location>
        <topology evidence="1">Multi-pass membrane protein</topology>
    </subcellularLocation>
</comment>
<dbReference type="GO" id="GO:0016020">
    <property type="term" value="C:membrane"/>
    <property type="evidence" value="ECO:0007669"/>
    <property type="project" value="UniProtKB-SubCell"/>
</dbReference>
<feature type="transmembrane region" description="Helical" evidence="5">
    <location>
        <begin position="172"/>
        <end position="191"/>
    </location>
</feature>
<feature type="transmembrane region" description="Helical" evidence="5">
    <location>
        <begin position="105"/>
        <end position="123"/>
    </location>
</feature>
<name>A0A512BNK9_9HYPH</name>
<feature type="domain" description="O-antigen ligase-related" evidence="6">
    <location>
        <begin position="188"/>
        <end position="352"/>
    </location>
</feature>
<reference evidence="7 8" key="1">
    <citation type="submission" date="2019-07" db="EMBL/GenBank/DDBJ databases">
        <title>Whole genome shotgun sequence of Microvirga aerophila NBRC 106136.</title>
        <authorList>
            <person name="Hosoyama A."/>
            <person name="Uohara A."/>
            <person name="Ohji S."/>
            <person name="Ichikawa N."/>
        </authorList>
    </citation>
    <scope>NUCLEOTIDE SEQUENCE [LARGE SCALE GENOMIC DNA]</scope>
    <source>
        <strain evidence="7 8">NBRC 106136</strain>
    </source>
</reference>
<feature type="transmembrane region" description="Helical" evidence="5">
    <location>
        <begin position="135"/>
        <end position="152"/>
    </location>
</feature>
<gene>
    <name evidence="7" type="ORF">MAE02_11910</name>
</gene>
<evidence type="ECO:0000256" key="1">
    <source>
        <dbReference type="ARBA" id="ARBA00004141"/>
    </source>
</evidence>
<feature type="transmembrane region" description="Helical" evidence="5">
    <location>
        <begin position="23"/>
        <end position="42"/>
    </location>
</feature>
<dbReference type="InterPro" id="IPR007016">
    <property type="entry name" value="O-antigen_ligase-rel_domated"/>
</dbReference>
<dbReference type="PANTHER" id="PTHR37422:SF13">
    <property type="entry name" value="LIPOPOLYSACCHARIDE BIOSYNTHESIS PROTEIN PA4999-RELATED"/>
    <property type="match status" value="1"/>
</dbReference>
<feature type="transmembrane region" description="Helical" evidence="5">
    <location>
        <begin position="394"/>
        <end position="411"/>
    </location>
</feature>
<protein>
    <submittedName>
        <fullName evidence="7">O-antigen polymerase</fullName>
    </submittedName>
</protein>
<evidence type="ECO:0000256" key="2">
    <source>
        <dbReference type="ARBA" id="ARBA00022692"/>
    </source>
</evidence>
<sequence>MNAIGTVSIGSPASVRRLQAAEMLWRVALGGLAVMPLAMAVAHRSTPLFLGVSALSALGATALEGRFRQLVRESASALFRPTGIAVLAFLALSVISISWSQFNDISIQALGEFWLPIAGAFILCQVLPKRMTRQAFWMLAGSVAAACLLIIVELETGLTLRRSLGMRADSFIFNRPSLTLLVLLPPLLVWLVTQIPRGWAVALAILVLVGAAVARSDSGAAGLGLIVMGLAFVSAWASVRATAIVMAAGFVAAMAMAPFLGPISESLIPPAVHKALAGGHSRERVAVWQSFGAAVRVQPGLGAGFGMSPRMRKSKIVWKVPKEHRRFLGIGHPHNLPLQIWTELGMVGAVLALAIVLLVIRAICRQSRLVASTSLALLAAAGAVALVGHGAWQGWWAASLGASVAWMLATCRTRLETRP</sequence>
<feature type="transmembrane region" description="Helical" evidence="5">
    <location>
        <begin position="48"/>
        <end position="65"/>
    </location>
</feature>
<dbReference type="RefSeq" id="WP_114185657.1">
    <property type="nucleotide sequence ID" value="NZ_BJYU01000011.1"/>
</dbReference>